<accession>A0ABU1BEI2</accession>
<protein>
    <recommendedName>
        <fullName evidence="4">Orphan protein</fullName>
    </recommendedName>
</protein>
<evidence type="ECO:0000313" key="2">
    <source>
        <dbReference type="EMBL" id="MDQ9092334.1"/>
    </source>
</evidence>
<gene>
    <name evidence="2" type="ORF">RC083_12125</name>
</gene>
<dbReference type="EMBL" id="JAVIFY010000008">
    <property type="protein sequence ID" value="MDQ9092334.1"/>
    <property type="molecule type" value="Genomic_DNA"/>
</dbReference>
<organism evidence="2 3">
    <name type="scientific">Pseudoalteromonas haloplanktis</name>
    <name type="common">Alteromonas haloplanktis</name>
    <dbReference type="NCBI Taxonomy" id="228"/>
    <lineage>
        <taxon>Bacteria</taxon>
        <taxon>Pseudomonadati</taxon>
        <taxon>Pseudomonadota</taxon>
        <taxon>Gammaproteobacteria</taxon>
        <taxon>Alteromonadales</taxon>
        <taxon>Pseudoalteromonadaceae</taxon>
        <taxon>Pseudoalteromonas</taxon>
    </lineage>
</organism>
<dbReference type="Proteomes" id="UP001226574">
    <property type="component" value="Unassembled WGS sequence"/>
</dbReference>
<evidence type="ECO:0008006" key="4">
    <source>
        <dbReference type="Google" id="ProtNLM"/>
    </source>
</evidence>
<feature type="region of interest" description="Disordered" evidence="1">
    <location>
        <begin position="1"/>
        <end position="23"/>
    </location>
</feature>
<dbReference type="RefSeq" id="WP_309039146.1">
    <property type="nucleotide sequence ID" value="NZ_JAVIFY010000008.1"/>
</dbReference>
<comment type="caution">
    <text evidence="2">The sequence shown here is derived from an EMBL/GenBank/DDBJ whole genome shotgun (WGS) entry which is preliminary data.</text>
</comment>
<proteinExistence type="predicted"/>
<evidence type="ECO:0000313" key="3">
    <source>
        <dbReference type="Proteomes" id="UP001226574"/>
    </source>
</evidence>
<evidence type="ECO:0000256" key="1">
    <source>
        <dbReference type="SAM" id="MobiDB-lite"/>
    </source>
</evidence>
<keyword evidence="3" id="KW-1185">Reference proteome</keyword>
<name>A0ABU1BEI2_PSEHA</name>
<sequence length="75" mass="8881">MCSSVKSNRAVKKSQYNFDNELNDEQRQQFAARANLAQARREEREALNKKWVAKHRSQQPQKQTLLSWLTDLFSK</sequence>
<reference evidence="2 3" key="1">
    <citation type="submission" date="2023-08" db="EMBL/GenBank/DDBJ databases">
        <title>Pseudoalteromonas haloplanktis LL1 genome.</title>
        <authorList>
            <person name="Wu S."/>
        </authorList>
    </citation>
    <scope>NUCLEOTIDE SEQUENCE [LARGE SCALE GENOMIC DNA]</scope>
    <source>
        <strain evidence="2 3">LL1</strain>
    </source>
</reference>